<comment type="caution">
    <text evidence="6">The sequence shown here is derived from an EMBL/GenBank/DDBJ whole genome shotgun (WGS) entry which is preliminary data.</text>
</comment>
<dbReference type="Pfam" id="PF01185">
    <property type="entry name" value="Hydrophobin"/>
    <property type="match status" value="1"/>
</dbReference>
<comment type="similarity">
    <text evidence="1 5">Belongs to the fungal hydrophobin family.</text>
</comment>
<dbReference type="PROSITE" id="PS00956">
    <property type="entry name" value="HYDROPHOBIN"/>
    <property type="match status" value="1"/>
</dbReference>
<dbReference type="CDD" id="cd23507">
    <property type="entry name" value="hydrophobin_I"/>
    <property type="match status" value="1"/>
</dbReference>
<dbReference type="InterPro" id="IPR019778">
    <property type="entry name" value="Class_I_Hydrophobin_CS"/>
</dbReference>
<evidence type="ECO:0000256" key="5">
    <source>
        <dbReference type="RuleBase" id="RU365009"/>
    </source>
</evidence>
<name>A0A162JQL8_CORFA</name>
<feature type="chain" id="PRO_5013984198" description="Hydrophobin" evidence="5">
    <location>
        <begin position="17"/>
        <end position="105"/>
    </location>
</feature>
<reference evidence="6 7" key="1">
    <citation type="journal article" date="2016" name="Genome Biol. Evol.">
        <title>Divergent and convergent evolution of fungal pathogenicity.</title>
        <authorList>
            <person name="Shang Y."/>
            <person name="Xiao G."/>
            <person name="Zheng P."/>
            <person name="Cen K."/>
            <person name="Zhan S."/>
            <person name="Wang C."/>
        </authorList>
    </citation>
    <scope>NUCLEOTIDE SEQUENCE [LARGE SCALE GENOMIC DNA]</scope>
    <source>
        <strain evidence="6 7">ARSEF 2679</strain>
    </source>
</reference>
<keyword evidence="5" id="KW-0134">Cell wall</keyword>
<evidence type="ECO:0000313" key="7">
    <source>
        <dbReference type="Proteomes" id="UP000076744"/>
    </source>
</evidence>
<dbReference type="GeneID" id="30017707"/>
<accession>A0A162JQL8</accession>
<evidence type="ECO:0000256" key="2">
    <source>
        <dbReference type="ARBA" id="ARBA00022525"/>
    </source>
</evidence>
<organism evidence="6 7">
    <name type="scientific">Cordyceps fumosorosea (strain ARSEF 2679)</name>
    <name type="common">Isaria fumosorosea</name>
    <dbReference type="NCBI Taxonomy" id="1081104"/>
    <lineage>
        <taxon>Eukaryota</taxon>
        <taxon>Fungi</taxon>
        <taxon>Dikarya</taxon>
        <taxon>Ascomycota</taxon>
        <taxon>Pezizomycotina</taxon>
        <taxon>Sordariomycetes</taxon>
        <taxon>Hypocreomycetidae</taxon>
        <taxon>Hypocreales</taxon>
        <taxon>Cordycipitaceae</taxon>
        <taxon>Cordyceps</taxon>
    </lineage>
</organism>
<dbReference type="AlphaFoldDB" id="A0A162JQL8"/>
<evidence type="ECO:0000256" key="1">
    <source>
        <dbReference type="ARBA" id="ARBA00010446"/>
    </source>
</evidence>
<keyword evidence="7" id="KW-1185">Reference proteome</keyword>
<keyword evidence="2 5" id="KW-0964">Secreted</keyword>
<gene>
    <name evidence="6" type="ORF">ISF_01415</name>
</gene>
<dbReference type="GO" id="GO:0005199">
    <property type="term" value="F:structural constituent of cell wall"/>
    <property type="evidence" value="ECO:0007669"/>
    <property type="project" value="InterPro"/>
</dbReference>
<keyword evidence="4 5" id="KW-1015">Disulfide bond</keyword>
<sequence length="105" mass="10975">MYAATVFVSLLAVVSAVPTNGGHNTQEAQACHGEVKCCDSATADKILTQGNLLPITGLNELLGKCTKVNVLAVPIGSECKDQTVCCQNVQQNGFLNIACTPIQLI</sequence>
<dbReference type="InterPro" id="IPR001338">
    <property type="entry name" value="Class_I_Hydrophobin"/>
</dbReference>
<evidence type="ECO:0000313" key="6">
    <source>
        <dbReference type="EMBL" id="OAA72342.1"/>
    </source>
</evidence>
<comment type="subcellular location">
    <subcellularLocation>
        <location evidence="5">Secreted</location>
        <location evidence="5">Cell wall</location>
    </subcellularLocation>
</comment>
<dbReference type="OrthoDB" id="4225815at2759"/>
<dbReference type="RefSeq" id="XP_018707788.1">
    <property type="nucleotide sequence ID" value="XM_018845022.1"/>
</dbReference>
<dbReference type="Proteomes" id="UP000076744">
    <property type="component" value="Unassembled WGS sequence"/>
</dbReference>
<evidence type="ECO:0000256" key="4">
    <source>
        <dbReference type="ARBA" id="ARBA00023157"/>
    </source>
</evidence>
<dbReference type="EMBL" id="AZHB01000002">
    <property type="protein sequence ID" value="OAA72342.1"/>
    <property type="molecule type" value="Genomic_DNA"/>
</dbReference>
<dbReference type="SMART" id="SM00075">
    <property type="entry name" value="HYDRO"/>
    <property type="match status" value="1"/>
</dbReference>
<proteinExistence type="inferred from homology"/>
<feature type="signal peptide" evidence="5">
    <location>
        <begin position="1"/>
        <end position="16"/>
    </location>
</feature>
<protein>
    <recommendedName>
        <fullName evidence="5">Hydrophobin</fullName>
    </recommendedName>
</protein>
<evidence type="ECO:0000256" key="3">
    <source>
        <dbReference type="ARBA" id="ARBA00022729"/>
    </source>
</evidence>
<keyword evidence="3 5" id="KW-0732">Signal</keyword>
<dbReference type="GO" id="GO:0009277">
    <property type="term" value="C:fungal-type cell wall"/>
    <property type="evidence" value="ECO:0007669"/>
    <property type="project" value="InterPro"/>
</dbReference>